<protein>
    <submittedName>
        <fullName evidence="3">Uncharacterized protein</fullName>
    </submittedName>
</protein>
<dbReference type="AlphaFoldDB" id="A0A4D9CLQ7"/>
<sequence length="284" mass="31741">MQENEAKTSITDLKELLTCDTRLADRSSSSHPEYADQKGTEGGQVKANDDCEIVARTLGDGRNKLARLLQECTQWEARRLASELPLRLLRRFNGWMEREIRKLTATLEEVQAEKSRLVHSNLRNKAPARLVSMHEAVLTLKRMLDKQRGIKARVLEQLAGKQTRLETLRQKAQALDARLRAEEAIYMEMRAPKSLSPDVVRGSRLPAPDPSLPASPPAGPVAAMTTPVVITSAVSCPTPAEKWECPNPHGTRPIDDTEGTKKRKRMRGEVQHPASRTEEASDMQ</sequence>
<dbReference type="EMBL" id="SDOX01000183">
    <property type="protein sequence ID" value="TFJ80040.1"/>
    <property type="molecule type" value="Genomic_DNA"/>
</dbReference>
<evidence type="ECO:0000313" key="3">
    <source>
        <dbReference type="EMBL" id="TFJ80040.1"/>
    </source>
</evidence>
<feature type="coiled-coil region" evidence="1">
    <location>
        <begin position="151"/>
        <end position="185"/>
    </location>
</feature>
<feature type="compositionally biased region" description="Basic and acidic residues" evidence="2">
    <location>
        <begin position="267"/>
        <end position="284"/>
    </location>
</feature>
<name>A0A4D9CLQ7_9STRA</name>
<evidence type="ECO:0000256" key="1">
    <source>
        <dbReference type="SAM" id="Coils"/>
    </source>
</evidence>
<keyword evidence="1" id="KW-0175">Coiled coil</keyword>
<accession>A0A4D9CLQ7</accession>
<evidence type="ECO:0000313" key="4">
    <source>
        <dbReference type="Proteomes" id="UP000355283"/>
    </source>
</evidence>
<comment type="caution">
    <text evidence="3">The sequence shown here is derived from an EMBL/GenBank/DDBJ whole genome shotgun (WGS) entry which is preliminary data.</text>
</comment>
<feature type="region of interest" description="Disordered" evidence="2">
    <location>
        <begin position="195"/>
        <end position="219"/>
    </location>
</feature>
<dbReference type="Proteomes" id="UP000355283">
    <property type="component" value="Unassembled WGS sequence"/>
</dbReference>
<reference evidence="3 4" key="1">
    <citation type="submission" date="2019-01" db="EMBL/GenBank/DDBJ databases">
        <title>Nuclear Genome Assembly of the Microalgal Biofuel strain Nannochloropsis salina CCMP1776.</title>
        <authorList>
            <person name="Hovde B."/>
        </authorList>
    </citation>
    <scope>NUCLEOTIDE SEQUENCE [LARGE SCALE GENOMIC DNA]</scope>
    <source>
        <strain evidence="3 4">CCMP1776</strain>
    </source>
</reference>
<feature type="coiled-coil region" evidence="1">
    <location>
        <begin position="93"/>
        <end position="120"/>
    </location>
</feature>
<gene>
    <name evidence="3" type="ORF">NSK_008598</name>
</gene>
<keyword evidence="4" id="KW-1185">Reference proteome</keyword>
<feature type="region of interest" description="Disordered" evidence="2">
    <location>
        <begin position="236"/>
        <end position="284"/>
    </location>
</feature>
<proteinExistence type="predicted"/>
<feature type="compositionally biased region" description="Pro residues" evidence="2">
    <location>
        <begin position="207"/>
        <end position="219"/>
    </location>
</feature>
<organism evidence="3 4">
    <name type="scientific">Nannochloropsis salina CCMP1776</name>
    <dbReference type="NCBI Taxonomy" id="1027361"/>
    <lineage>
        <taxon>Eukaryota</taxon>
        <taxon>Sar</taxon>
        <taxon>Stramenopiles</taxon>
        <taxon>Ochrophyta</taxon>
        <taxon>Eustigmatophyceae</taxon>
        <taxon>Eustigmatales</taxon>
        <taxon>Monodopsidaceae</taxon>
        <taxon>Microchloropsis</taxon>
        <taxon>Microchloropsis salina</taxon>
    </lineage>
</organism>
<evidence type="ECO:0000256" key="2">
    <source>
        <dbReference type="SAM" id="MobiDB-lite"/>
    </source>
</evidence>
<feature type="region of interest" description="Disordered" evidence="2">
    <location>
        <begin position="23"/>
        <end position="44"/>
    </location>
</feature>